<dbReference type="GO" id="GO:0071037">
    <property type="term" value="P:nuclear polyadenylation-dependent snRNA catabolic process"/>
    <property type="evidence" value="ECO:0007669"/>
    <property type="project" value="TreeGrafter"/>
</dbReference>
<evidence type="ECO:0000259" key="12">
    <source>
        <dbReference type="PROSITE" id="PS50967"/>
    </source>
</evidence>
<dbReference type="GO" id="GO:0000166">
    <property type="term" value="F:nucleotide binding"/>
    <property type="evidence" value="ECO:0007669"/>
    <property type="project" value="InterPro"/>
</dbReference>
<dbReference type="CDD" id="cd06147">
    <property type="entry name" value="Rrp6p_like_exo"/>
    <property type="match status" value="1"/>
</dbReference>
<dbReference type="InterPro" id="IPR012588">
    <property type="entry name" value="Exosome-assoc_fac_Rrp6_N"/>
</dbReference>
<gene>
    <name evidence="13" type="ORF">DGUA_6G015849</name>
</gene>
<dbReference type="GO" id="GO:0071051">
    <property type="term" value="P:poly(A)-dependent snoRNA 3'-end processing"/>
    <property type="evidence" value="ECO:0007669"/>
    <property type="project" value="TreeGrafter"/>
</dbReference>
<feature type="compositionally biased region" description="Low complexity" evidence="11">
    <location>
        <begin position="854"/>
        <end position="868"/>
    </location>
</feature>
<feature type="compositionally biased region" description="Basic and acidic residues" evidence="11">
    <location>
        <begin position="781"/>
        <end position="791"/>
    </location>
</feature>
<dbReference type="InterPro" id="IPR002121">
    <property type="entry name" value="HRDC_dom"/>
</dbReference>
<evidence type="ECO:0000256" key="9">
    <source>
        <dbReference type="ARBA" id="ARBA00043957"/>
    </source>
</evidence>
<feature type="compositionally biased region" description="Polar residues" evidence="11">
    <location>
        <begin position="50"/>
        <end position="67"/>
    </location>
</feature>
<keyword evidence="7" id="KW-0269">Exonuclease</keyword>
<keyword evidence="3" id="KW-0540">Nuclease</keyword>
<dbReference type="OrthoDB" id="2250022at2759"/>
<feature type="region of interest" description="Disordered" evidence="11">
    <location>
        <begin position="822"/>
        <end position="927"/>
    </location>
</feature>
<dbReference type="EMBL" id="OUUW01000013">
    <property type="protein sequence ID" value="SPP88034.1"/>
    <property type="molecule type" value="Genomic_DNA"/>
</dbReference>
<feature type="domain" description="HRDC" evidence="12">
    <location>
        <begin position="517"/>
        <end position="597"/>
    </location>
</feature>
<dbReference type="GO" id="GO:0071039">
    <property type="term" value="P:nuclear polyadenylation-dependent CUT catabolic process"/>
    <property type="evidence" value="ECO:0007669"/>
    <property type="project" value="TreeGrafter"/>
</dbReference>
<dbReference type="PROSITE" id="PS50967">
    <property type="entry name" value="HRDC"/>
    <property type="match status" value="1"/>
</dbReference>
<feature type="compositionally biased region" description="Polar residues" evidence="11">
    <location>
        <begin position="910"/>
        <end position="920"/>
    </location>
</feature>
<dbReference type="GO" id="GO:0071036">
    <property type="term" value="P:nuclear polyadenylation-dependent snoRNA catabolic process"/>
    <property type="evidence" value="ECO:0007669"/>
    <property type="project" value="TreeGrafter"/>
</dbReference>
<evidence type="ECO:0000256" key="6">
    <source>
        <dbReference type="ARBA" id="ARBA00022835"/>
    </source>
</evidence>
<evidence type="ECO:0000256" key="10">
    <source>
        <dbReference type="ARBA" id="ARBA00070365"/>
    </source>
</evidence>
<dbReference type="GO" id="GO:0005730">
    <property type="term" value="C:nucleolus"/>
    <property type="evidence" value="ECO:0007669"/>
    <property type="project" value="TreeGrafter"/>
</dbReference>
<keyword evidence="14" id="KW-1185">Reference proteome</keyword>
<dbReference type="GO" id="GO:0071038">
    <property type="term" value="P:TRAMP-dependent tRNA surveillance pathway"/>
    <property type="evidence" value="ECO:0007669"/>
    <property type="project" value="TreeGrafter"/>
</dbReference>
<feature type="region of interest" description="Disordered" evidence="11">
    <location>
        <begin position="20"/>
        <end position="67"/>
    </location>
</feature>
<evidence type="ECO:0000256" key="4">
    <source>
        <dbReference type="ARBA" id="ARBA00022723"/>
    </source>
</evidence>
<dbReference type="GO" id="GO:0046872">
    <property type="term" value="F:metal ion binding"/>
    <property type="evidence" value="ECO:0007669"/>
    <property type="project" value="UniProtKB-KW"/>
</dbReference>
<name>A0A3B0K1C5_DROGU</name>
<dbReference type="Gene3D" id="1.10.150.80">
    <property type="entry name" value="HRDC domain"/>
    <property type="match status" value="1"/>
</dbReference>
<dbReference type="OMA" id="CKRTYVK"/>
<dbReference type="Pfam" id="PF08066">
    <property type="entry name" value="PMC2NT"/>
    <property type="match status" value="1"/>
</dbReference>
<dbReference type="FunFam" id="3.30.420.10:FF:000059">
    <property type="entry name" value="Exosome complex exonuclease Rrp6"/>
    <property type="match status" value="1"/>
</dbReference>
<dbReference type="GO" id="GO:0071035">
    <property type="term" value="P:nuclear polyadenylation-dependent rRNA catabolic process"/>
    <property type="evidence" value="ECO:0007669"/>
    <property type="project" value="TreeGrafter"/>
</dbReference>
<dbReference type="InterPro" id="IPR045092">
    <property type="entry name" value="Rrp6-like"/>
</dbReference>
<feature type="compositionally biased region" description="Basic residues" evidence="11">
    <location>
        <begin position="834"/>
        <end position="851"/>
    </location>
</feature>
<evidence type="ECO:0000313" key="13">
    <source>
        <dbReference type="EMBL" id="SPP88034.1"/>
    </source>
</evidence>
<dbReference type="STRING" id="7266.A0A3B0K1C5"/>
<dbReference type="InterPro" id="IPR010997">
    <property type="entry name" value="HRDC-like_sf"/>
</dbReference>
<keyword evidence="6" id="KW-0271">Exosome</keyword>
<protein>
    <recommendedName>
        <fullName evidence="10">Exosome complex component 10 homolog</fullName>
    </recommendedName>
</protein>
<dbReference type="SMART" id="SM00341">
    <property type="entry name" value="HRDC"/>
    <property type="match status" value="1"/>
</dbReference>
<dbReference type="InterPro" id="IPR044876">
    <property type="entry name" value="HRDC_dom_sf"/>
</dbReference>
<dbReference type="Gene3D" id="3.30.420.10">
    <property type="entry name" value="Ribonuclease H-like superfamily/Ribonuclease H"/>
    <property type="match status" value="1"/>
</dbReference>
<evidence type="ECO:0000256" key="11">
    <source>
        <dbReference type="SAM" id="MobiDB-lite"/>
    </source>
</evidence>
<dbReference type="GO" id="GO:0000467">
    <property type="term" value="P:exonucleolytic trimming to generate mature 3'-end of 5.8S rRNA from tricistronic rRNA transcript (SSU-rRNA, 5.8S rRNA, LSU-rRNA)"/>
    <property type="evidence" value="ECO:0007669"/>
    <property type="project" value="InterPro"/>
</dbReference>
<evidence type="ECO:0000313" key="14">
    <source>
        <dbReference type="Proteomes" id="UP000268350"/>
    </source>
</evidence>
<dbReference type="PANTHER" id="PTHR12124">
    <property type="entry name" value="POLYMYOSITIS/SCLERODERMA AUTOANTIGEN-RELATED"/>
    <property type="match status" value="1"/>
</dbReference>
<reference evidence="14" key="1">
    <citation type="submission" date="2018-01" db="EMBL/GenBank/DDBJ databases">
        <authorList>
            <person name="Alioto T."/>
            <person name="Alioto T."/>
        </authorList>
    </citation>
    <scope>NUCLEOTIDE SEQUENCE [LARGE SCALE GENOMIC DNA]</scope>
</reference>
<evidence type="ECO:0000256" key="5">
    <source>
        <dbReference type="ARBA" id="ARBA00022801"/>
    </source>
</evidence>
<organism evidence="13 14">
    <name type="scientific">Drosophila guanche</name>
    <name type="common">Fruit fly</name>
    <dbReference type="NCBI Taxonomy" id="7266"/>
    <lineage>
        <taxon>Eukaryota</taxon>
        <taxon>Metazoa</taxon>
        <taxon>Ecdysozoa</taxon>
        <taxon>Arthropoda</taxon>
        <taxon>Hexapoda</taxon>
        <taxon>Insecta</taxon>
        <taxon>Pterygota</taxon>
        <taxon>Neoptera</taxon>
        <taxon>Endopterygota</taxon>
        <taxon>Diptera</taxon>
        <taxon>Brachycera</taxon>
        <taxon>Muscomorpha</taxon>
        <taxon>Ephydroidea</taxon>
        <taxon>Drosophilidae</taxon>
        <taxon>Drosophila</taxon>
        <taxon>Sophophora</taxon>
    </lineage>
</organism>
<feature type="region of interest" description="Disordered" evidence="11">
    <location>
        <begin position="726"/>
        <end position="796"/>
    </location>
</feature>
<evidence type="ECO:0000256" key="8">
    <source>
        <dbReference type="ARBA" id="ARBA00023242"/>
    </source>
</evidence>
<comment type="subcellular location">
    <subcellularLocation>
        <location evidence="1">Nucleus</location>
    </subcellularLocation>
</comment>
<keyword evidence="5" id="KW-0378">Hydrolase</keyword>
<dbReference type="PANTHER" id="PTHR12124:SF47">
    <property type="entry name" value="EXOSOME COMPONENT 10"/>
    <property type="match status" value="1"/>
</dbReference>
<evidence type="ECO:0000256" key="3">
    <source>
        <dbReference type="ARBA" id="ARBA00022722"/>
    </source>
</evidence>
<dbReference type="SMART" id="SM00474">
    <property type="entry name" value="35EXOc"/>
    <property type="match status" value="1"/>
</dbReference>
<feature type="compositionally biased region" description="Polar residues" evidence="11">
    <location>
        <begin position="20"/>
        <end position="33"/>
    </location>
</feature>
<evidence type="ECO:0000256" key="2">
    <source>
        <dbReference type="ARBA" id="ARBA00022552"/>
    </source>
</evidence>
<evidence type="ECO:0000256" key="7">
    <source>
        <dbReference type="ARBA" id="ARBA00022839"/>
    </source>
</evidence>
<comment type="similarity">
    <text evidence="9">Belongs to the exosome component 10/RRP6 family.</text>
</comment>
<keyword evidence="8" id="KW-0539">Nucleus</keyword>
<keyword evidence="4" id="KW-0479">Metal-binding</keyword>
<sequence>MFLFLLDEIRRRKTHIFCTTEQNIHNNSGNMQRSSKRKQEEQPEEDKTEQPSQKEMTPASGNSTIGDITDFTTQAFKNVVAATRACNAFPQGTARSLYLSYPGYSRVIDDLSQRLVGLIGNVVQVEEVKGDIKKCQMEEQFELVQECNDILFERITTNLDIKAGQRRNPHMVLETQVDVLSSSPTKAAKTETPKAGSWNRWPPTPQRNMLSARLFTAKNIIRPQMNFKEPVDNSDQNPFTPRLKEKPNSLKPLAMLPEYDEAGNVHAYLHPYEFELMKFEPSAGQLQRQTPVLPAPPASTELMLVDSVEKLNQALEELRQAPHIAIDVEHHSYRTFMGITCLVQMSTRTKDYIFDSLALREEMHVLNLVLTDPKKLKILHGADQDIEWLQRDLSLYIVNMFDTHRAAKALNMARLSLAFLLKHYVDLDVDKSLQLADWRMRPLPQQLIDYARQDTHYLIYVYERMTNDLLQSEQGQPQALRSVFQLSTEVCKKRYSKPHIGPESHLDLVRKTKRSFDNRQLHALRGIFEWRDATARQEDESYGYVLPNHMMLQIAESLPREMQGILACCNPIPPLVRQQLHTLHQIVLKAREQPLVKPILEARSQPQGLPPSSKDYSSKLYCPHDFTHLEETRDDLPTLLKRNASGRLQLPAVEEQLKEHVPLAVPAMALFAKPSAHTPEEEMRLVHLRKESQVLRMPYKRYLAILPLMQQLKADQQARDRTELAKRRLCPAAPTPEDIKLESSAGKVEDPEDPVYSLPLKEQLKRKHKPDPDQHPSSSKRLREANSKPKPEAVPAVVKNETIACISDDDDDAVVEVPIEKQPAALAGEAPSKRQQKRQHFQRFRGGKARGNHPQSSSQPVQQQPKPQGNNFDYKNVDFRQFKGGAQRARGTEIKHTIRGRNRPNNRNNKQFNKLFTFSNVRKEGKK</sequence>
<evidence type="ECO:0000256" key="1">
    <source>
        <dbReference type="ARBA" id="ARBA00004123"/>
    </source>
</evidence>
<dbReference type="GO" id="GO:0071044">
    <property type="term" value="P:histone mRNA catabolic process"/>
    <property type="evidence" value="ECO:0007669"/>
    <property type="project" value="TreeGrafter"/>
</dbReference>
<dbReference type="InterPro" id="IPR036397">
    <property type="entry name" value="RNaseH_sf"/>
</dbReference>
<dbReference type="InterPro" id="IPR002562">
    <property type="entry name" value="3'-5'_exonuclease_dom"/>
</dbReference>
<dbReference type="SUPFAM" id="SSF53098">
    <property type="entry name" value="Ribonuclease H-like"/>
    <property type="match status" value="1"/>
</dbReference>
<keyword evidence="2" id="KW-0698">rRNA processing</keyword>
<dbReference type="GO" id="GO:0003727">
    <property type="term" value="F:single-stranded RNA binding"/>
    <property type="evidence" value="ECO:0007669"/>
    <property type="project" value="TreeGrafter"/>
</dbReference>
<dbReference type="Proteomes" id="UP000268350">
    <property type="component" value="Unassembled WGS sequence"/>
</dbReference>
<dbReference type="InterPro" id="IPR012337">
    <property type="entry name" value="RNaseH-like_sf"/>
</dbReference>
<dbReference type="InterPro" id="IPR049559">
    <property type="entry name" value="Rrp6p-like_exo"/>
</dbReference>
<accession>A0A3B0K1C5</accession>
<dbReference type="GO" id="GO:0000176">
    <property type="term" value="C:nuclear exosome (RNase complex)"/>
    <property type="evidence" value="ECO:0007669"/>
    <property type="project" value="InterPro"/>
</dbReference>
<dbReference type="GO" id="GO:0000175">
    <property type="term" value="F:3'-5'-RNA exonuclease activity"/>
    <property type="evidence" value="ECO:0007669"/>
    <property type="project" value="InterPro"/>
</dbReference>
<proteinExistence type="inferred from homology"/>
<dbReference type="FunFam" id="1.10.150.80:FF:000001">
    <property type="entry name" value="Putative exosome component 10"/>
    <property type="match status" value="1"/>
</dbReference>
<dbReference type="SUPFAM" id="SSF47819">
    <property type="entry name" value="HRDC-like"/>
    <property type="match status" value="1"/>
</dbReference>
<dbReference type="Pfam" id="PF00570">
    <property type="entry name" value="HRDC"/>
    <property type="match status" value="1"/>
</dbReference>
<feature type="region of interest" description="Disordered" evidence="11">
    <location>
        <begin position="178"/>
        <end position="203"/>
    </location>
</feature>
<dbReference type="Pfam" id="PF01612">
    <property type="entry name" value="DNA_pol_A_exo1"/>
    <property type="match status" value="1"/>
</dbReference>
<dbReference type="AlphaFoldDB" id="A0A3B0K1C5"/>
<dbReference type="GO" id="GO:0071040">
    <property type="term" value="P:nuclear polyadenylation-dependent antisense transcript catabolic process"/>
    <property type="evidence" value="ECO:0007669"/>
    <property type="project" value="TreeGrafter"/>
</dbReference>